<evidence type="ECO:0000256" key="2">
    <source>
        <dbReference type="SAM" id="Phobius"/>
    </source>
</evidence>
<keyword evidence="2" id="KW-0812">Transmembrane</keyword>
<dbReference type="CDD" id="cd12797">
    <property type="entry name" value="M23_peptidase"/>
    <property type="match status" value="1"/>
</dbReference>
<evidence type="ECO:0000313" key="4">
    <source>
        <dbReference type="EMBL" id="GGE42715.1"/>
    </source>
</evidence>
<dbReference type="Pfam" id="PF01551">
    <property type="entry name" value="Peptidase_M23"/>
    <property type="match status" value="1"/>
</dbReference>
<evidence type="ECO:0000313" key="5">
    <source>
        <dbReference type="Proteomes" id="UP000628775"/>
    </source>
</evidence>
<gene>
    <name evidence="4" type="ORF">GCM10011391_21880</name>
</gene>
<accession>A0A8J2YHC8</accession>
<dbReference type="GO" id="GO:0004222">
    <property type="term" value="F:metalloendopeptidase activity"/>
    <property type="evidence" value="ECO:0007669"/>
    <property type="project" value="TreeGrafter"/>
</dbReference>
<dbReference type="PANTHER" id="PTHR21666:SF274">
    <property type="entry name" value="STAGE IV SPORULATION PROTEIN FA"/>
    <property type="match status" value="1"/>
</dbReference>
<evidence type="ECO:0000259" key="3">
    <source>
        <dbReference type="Pfam" id="PF01551"/>
    </source>
</evidence>
<proteinExistence type="predicted"/>
<feature type="domain" description="M23ase beta-sheet core" evidence="3">
    <location>
        <begin position="150"/>
        <end position="244"/>
    </location>
</feature>
<dbReference type="Gene3D" id="2.70.70.10">
    <property type="entry name" value="Glucose Permease (Domain IIA)"/>
    <property type="match status" value="1"/>
</dbReference>
<dbReference type="EMBL" id="BMIR01000009">
    <property type="protein sequence ID" value="GGE42715.1"/>
    <property type="molecule type" value="Genomic_DNA"/>
</dbReference>
<organism evidence="4 5">
    <name type="scientific">Pullulanibacillus camelliae</name>
    <dbReference type="NCBI Taxonomy" id="1707096"/>
    <lineage>
        <taxon>Bacteria</taxon>
        <taxon>Bacillati</taxon>
        <taxon>Bacillota</taxon>
        <taxon>Bacilli</taxon>
        <taxon>Bacillales</taxon>
        <taxon>Sporolactobacillaceae</taxon>
        <taxon>Pullulanibacillus</taxon>
    </lineage>
</organism>
<sequence>MNRMNEIKRRHKQRSRRTSLPMDMPSYRPIHQENPMPPNKNHPLFKTNIFIMKCLIAAILVLGGAILYKTNMLASVPKAKSIVSMALNDEMNFTVVSKWYEKAFGQPLAFLPTNQHKSQSASGQDDGRASQDFAVPVSGTGTVTEGFSSKKKGITVEAAANAEVKAIDSGLVIFVGNKAGIGKTVVIQHKDGKESWYGKLRNVDVKQYDNVKKDQKLGTVTTEDGKNKGSFYFAIKNGKSFVDPIQVISFD</sequence>
<comment type="caution">
    <text evidence="4">The sequence shown here is derived from an EMBL/GenBank/DDBJ whole genome shotgun (WGS) entry which is preliminary data.</text>
</comment>
<keyword evidence="2" id="KW-1133">Transmembrane helix</keyword>
<dbReference type="AlphaFoldDB" id="A0A8J2YHC8"/>
<evidence type="ECO:0000256" key="1">
    <source>
        <dbReference type="SAM" id="MobiDB-lite"/>
    </source>
</evidence>
<keyword evidence="2" id="KW-0472">Membrane</keyword>
<protein>
    <submittedName>
        <fullName evidence="4">Stage IV sporulation protein FA</fullName>
    </submittedName>
</protein>
<dbReference type="InterPro" id="IPR011055">
    <property type="entry name" value="Dup_hybrid_motif"/>
</dbReference>
<dbReference type="PANTHER" id="PTHR21666">
    <property type="entry name" value="PEPTIDASE-RELATED"/>
    <property type="match status" value="1"/>
</dbReference>
<dbReference type="InterPro" id="IPR016047">
    <property type="entry name" value="M23ase_b-sheet_dom"/>
</dbReference>
<feature type="region of interest" description="Disordered" evidence="1">
    <location>
        <begin position="1"/>
        <end position="39"/>
    </location>
</feature>
<dbReference type="RefSeq" id="WP_188693561.1">
    <property type="nucleotide sequence ID" value="NZ_BMIR01000009.1"/>
</dbReference>
<dbReference type="SUPFAM" id="SSF51261">
    <property type="entry name" value="Duplicated hybrid motif"/>
    <property type="match status" value="1"/>
</dbReference>
<feature type="transmembrane region" description="Helical" evidence="2">
    <location>
        <begin position="50"/>
        <end position="68"/>
    </location>
</feature>
<reference evidence="4" key="2">
    <citation type="submission" date="2020-09" db="EMBL/GenBank/DDBJ databases">
        <authorList>
            <person name="Sun Q."/>
            <person name="Zhou Y."/>
        </authorList>
    </citation>
    <scope>NUCLEOTIDE SEQUENCE</scope>
    <source>
        <strain evidence="4">CGMCC 1.15371</strain>
    </source>
</reference>
<keyword evidence="5" id="KW-1185">Reference proteome</keyword>
<dbReference type="InterPro" id="IPR050570">
    <property type="entry name" value="Cell_wall_metabolism_enzyme"/>
</dbReference>
<dbReference type="Proteomes" id="UP000628775">
    <property type="component" value="Unassembled WGS sequence"/>
</dbReference>
<name>A0A8J2YHC8_9BACL</name>
<reference evidence="4" key="1">
    <citation type="journal article" date="2014" name="Int. J. Syst. Evol. Microbiol.">
        <title>Complete genome sequence of Corynebacterium casei LMG S-19264T (=DSM 44701T), isolated from a smear-ripened cheese.</title>
        <authorList>
            <consortium name="US DOE Joint Genome Institute (JGI-PGF)"/>
            <person name="Walter F."/>
            <person name="Albersmeier A."/>
            <person name="Kalinowski J."/>
            <person name="Ruckert C."/>
        </authorList>
    </citation>
    <scope>NUCLEOTIDE SEQUENCE</scope>
    <source>
        <strain evidence="4">CGMCC 1.15371</strain>
    </source>
</reference>
<feature type="compositionally biased region" description="Basic residues" evidence="1">
    <location>
        <begin position="8"/>
        <end position="17"/>
    </location>
</feature>